<dbReference type="EMBL" id="BARS01034093">
    <property type="protein sequence ID" value="GAG18335.1"/>
    <property type="molecule type" value="Genomic_DNA"/>
</dbReference>
<gene>
    <name evidence="1" type="ORF">S01H1_52721</name>
</gene>
<sequence length="49" mass="5311">MKAAFLYSFAKFVEWPSDAFGAARAPSMRRRLKLLQGGTHAGQLVGALS</sequence>
<dbReference type="InterPro" id="IPR025293">
    <property type="entry name" value="YfiR/HmsC-like"/>
</dbReference>
<name>X0VJA7_9ZZZZ</name>
<accession>X0VJA7</accession>
<protein>
    <submittedName>
        <fullName evidence="1">Uncharacterized protein</fullName>
    </submittedName>
</protein>
<reference evidence="1" key="1">
    <citation type="journal article" date="2014" name="Front. Microbiol.">
        <title>High frequency of phylogenetically diverse reductive dehalogenase-homologous genes in deep subseafloor sedimentary metagenomes.</title>
        <authorList>
            <person name="Kawai M."/>
            <person name="Futagami T."/>
            <person name="Toyoda A."/>
            <person name="Takaki Y."/>
            <person name="Nishi S."/>
            <person name="Hori S."/>
            <person name="Arai W."/>
            <person name="Tsubouchi T."/>
            <person name="Morono Y."/>
            <person name="Uchiyama I."/>
            <person name="Ito T."/>
            <person name="Fujiyama A."/>
            <person name="Inagaki F."/>
            <person name="Takami H."/>
        </authorList>
    </citation>
    <scope>NUCLEOTIDE SEQUENCE</scope>
    <source>
        <strain evidence="1">Expedition CK06-06</strain>
    </source>
</reference>
<proteinExistence type="predicted"/>
<dbReference type="AlphaFoldDB" id="X0VJA7"/>
<comment type="caution">
    <text evidence="1">The sequence shown here is derived from an EMBL/GenBank/DDBJ whole genome shotgun (WGS) entry which is preliminary data.</text>
</comment>
<evidence type="ECO:0000313" key="1">
    <source>
        <dbReference type="EMBL" id="GAG18335.1"/>
    </source>
</evidence>
<organism evidence="1">
    <name type="scientific">marine sediment metagenome</name>
    <dbReference type="NCBI Taxonomy" id="412755"/>
    <lineage>
        <taxon>unclassified sequences</taxon>
        <taxon>metagenomes</taxon>
        <taxon>ecological metagenomes</taxon>
    </lineage>
</organism>
<dbReference type="Pfam" id="PF13689">
    <property type="entry name" value="DUF4154"/>
    <property type="match status" value="1"/>
</dbReference>